<reference evidence="4" key="1">
    <citation type="journal article" date="2019" name="Int. J. Syst. Evol. Microbiol.">
        <title>The Global Catalogue of Microorganisms (GCM) 10K type strain sequencing project: providing services to taxonomists for standard genome sequencing and annotation.</title>
        <authorList>
            <consortium name="The Broad Institute Genomics Platform"/>
            <consortium name="The Broad Institute Genome Sequencing Center for Infectious Disease"/>
            <person name="Wu L."/>
            <person name="Ma J."/>
        </authorList>
    </citation>
    <scope>NUCLEOTIDE SEQUENCE [LARGE SCALE GENOMIC DNA]</scope>
    <source>
        <strain evidence="4">JCM 18459</strain>
    </source>
</reference>
<comment type="caution">
    <text evidence="3">The sequence shown here is derived from an EMBL/GenBank/DDBJ whole genome shotgun (WGS) entry which is preliminary data.</text>
</comment>
<proteinExistence type="predicted"/>
<evidence type="ECO:0000259" key="2">
    <source>
        <dbReference type="Pfam" id="PF18050"/>
    </source>
</evidence>
<feature type="compositionally biased region" description="Low complexity" evidence="1">
    <location>
        <begin position="43"/>
        <end position="65"/>
    </location>
</feature>
<feature type="region of interest" description="Disordered" evidence="1">
    <location>
        <begin position="38"/>
        <end position="79"/>
    </location>
</feature>
<keyword evidence="4" id="KW-1185">Reference proteome</keyword>
<evidence type="ECO:0000313" key="3">
    <source>
        <dbReference type="EMBL" id="GAA5150201.1"/>
    </source>
</evidence>
<name>A0ABP9PRJ7_9ACTN</name>
<accession>A0ABP9PRJ7</accession>
<organism evidence="3 4">
    <name type="scientific">Nocardioides marinquilinus</name>
    <dbReference type="NCBI Taxonomy" id="1210400"/>
    <lineage>
        <taxon>Bacteria</taxon>
        <taxon>Bacillati</taxon>
        <taxon>Actinomycetota</taxon>
        <taxon>Actinomycetes</taxon>
        <taxon>Propionibacteriales</taxon>
        <taxon>Nocardioidaceae</taxon>
        <taxon>Nocardioides</taxon>
    </lineage>
</organism>
<evidence type="ECO:0000313" key="4">
    <source>
        <dbReference type="Proteomes" id="UP001500221"/>
    </source>
</evidence>
<feature type="domain" description="Cyclophilin-like" evidence="2">
    <location>
        <begin position="83"/>
        <end position="192"/>
    </location>
</feature>
<dbReference type="SUPFAM" id="SSF50891">
    <property type="entry name" value="Cyclophilin-like"/>
    <property type="match status" value="1"/>
</dbReference>
<dbReference type="InterPro" id="IPR041183">
    <property type="entry name" value="Cyclophilin-like"/>
</dbReference>
<dbReference type="InterPro" id="IPR029000">
    <property type="entry name" value="Cyclophilin-like_dom_sf"/>
</dbReference>
<evidence type="ECO:0000256" key="1">
    <source>
        <dbReference type="SAM" id="MobiDB-lite"/>
    </source>
</evidence>
<dbReference type="Proteomes" id="UP001500221">
    <property type="component" value="Unassembled WGS sequence"/>
</dbReference>
<dbReference type="EMBL" id="BAABKG010000003">
    <property type="protein sequence ID" value="GAA5150201.1"/>
    <property type="molecule type" value="Genomic_DNA"/>
</dbReference>
<protein>
    <recommendedName>
        <fullName evidence="2">Cyclophilin-like domain-containing protein</fullName>
    </recommendedName>
</protein>
<sequence>MTAAEGASRARSDVRHPALVVGLVPVVLGLAGCAADDSRAERTSVAAGPPSSPGSAGTGRPSTGPVEATAPTSSQRNTMDIEITIDGRRFHATLTDSAAARDLLAQLPATIDMRDHDGVEKTGRLAAPLSLDGQPEGADPDVGDVGYYAPGNDLVLYYGDQSYYPGIVVLGRLEGDAAEEIAELGGSVTAVVETRGPREGRD</sequence>
<gene>
    <name evidence="3" type="ORF">GCM10023340_26790</name>
</gene>
<dbReference type="Pfam" id="PF18050">
    <property type="entry name" value="Cyclophil_like2"/>
    <property type="match status" value="1"/>
</dbReference>
<dbReference type="Gene3D" id="2.40.100.20">
    <property type="match status" value="1"/>
</dbReference>